<dbReference type="InterPro" id="IPR050834">
    <property type="entry name" value="Glycosyltransf_2"/>
</dbReference>
<dbReference type="GO" id="GO:0016757">
    <property type="term" value="F:glycosyltransferase activity"/>
    <property type="evidence" value="ECO:0007669"/>
    <property type="project" value="UniProtKB-KW"/>
</dbReference>
<dbReference type="InterPro" id="IPR029044">
    <property type="entry name" value="Nucleotide-diphossugar_trans"/>
</dbReference>
<feature type="domain" description="Glycosyltransferase 2-like" evidence="4">
    <location>
        <begin position="24"/>
        <end position="130"/>
    </location>
</feature>
<proteinExistence type="inferred from homology"/>
<sequence>MRSRVPQVAVSELHYEEDALDVVTVVVPSAGKRDQLLHRALDSIGGQSFEGPIAVVLVDDSRDGRLSDFGGSRGNAKVSVVPSSTDEAPRWTGVKHARADTAWFAFLDDDDWWVPRKLERQVQLALELRTAGHEPVVSCLVDTSGSPDLTATGAVPARAIAPGQNVAEYLFWRRAPSRRRSSIFTSTILTSRSIALAVPWRKLPRHQDWDWLVRAGAVPGVAVRHVPEVLVGYAVGSASSISATPDWQSSLAWAQSTLREYAEPAVYADFLASQTLRYAIAARSREGIAKCVREIRMTAGTPSPSALASGLAGLVSRRYIEAALRGRGRSTR</sequence>
<evidence type="ECO:0000313" key="5">
    <source>
        <dbReference type="EMBL" id="PWR14308.1"/>
    </source>
</evidence>
<dbReference type="EMBL" id="QGKS01000239">
    <property type="protein sequence ID" value="PWR14308.1"/>
    <property type="molecule type" value="Genomic_DNA"/>
</dbReference>
<dbReference type="Proteomes" id="UP000246050">
    <property type="component" value="Unassembled WGS sequence"/>
</dbReference>
<evidence type="ECO:0000259" key="4">
    <source>
        <dbReference type="Pfam" id="PF00535"/>
    </source>
</evidence>
<evidence type="ECO:0000256" key="1">
    <source>
        <dbReference type="ARBA" id="ARBA00006739"/>
    </source>
</evidence>
<evidence type="ECO:0000256" key="3">
    <source>
        <dbReference type="ARBA" id="ARBA00022679"/>
    </source>
</evidence>
<dbReference type="CDD" id="cd00761">
    <property type="entry name" value="Glyco_tranf_GTA_type"/>
    <property type="match status" value="1"/>
</dbReference>
<dbReference type="PANTHER" id="PTHR43685">
    <property type="entry name" value="GLYCOSYLTRANSFERASE"/>
    <property type="match status" value="1"/>
</dbReference>
<keyword evidence="3" id="KW-0808">Transferase</keyword>
<reference evidence="5 6" key="1">
    <citation type="submission" date="2018-05" db="EMBL/GenBank/DDBJ databases">
        <title>Micromonosporas from Atacama Desert.</title>
        <authorList>
            <person name="Carro L."/>
            <person name="Golinska P."/>
            <person name="Klenk H.-P."/>
            <person name="Goodfellow M."/>
        </authorList>
    </citation>
    <scope>NUCLEOTIDE SEQUENCE [LARGE SCALE GENOMIC DNA]</scope>
    <source>
        <strain evidence="5 6">4G51</strain>
    </source>
</reference>
<name>A0A317DI20_9ACTN</name>
<dbReference type="AlphaFoldDB" id="A0A317DI20"/>
<evidence type="ECO:0000256" key="2">
    <source>
        <dbReference type="ARBA" id="ARBA00022676"/>
    </source>
</evidence>
<dbReference type="InterPro" id="IPR001173">
    <property type="entry name" value="Glyco_trans_2-like"/>
</dbReference>
<organism evidence="5 6">
    <name type="scientific">Micromonospora sicca</name>
    <dbReference type="NCBI Taxonomy" id="2202420"/>
    <lineage>
        <taxon>Bacteria</taxon>
        <taxon>Bacillati</taxon>
        <taxon>Actinomycetota</taxon>
        <taxon>Actinomycetes</taxon>
        <taxon>Micromonosporales</taxon>
        <taxon>Micromonosporaceae</taxon>
        <taxon>Micromonospora</taxon>
    </lineage>
</organism>
<dbReference type="Gene3D" id="3.90.550.10">
    <property type="entry name" value="Spore Coat Polysaccharide Biosynthesis Protein SpsA, Chain A"/>
    <property type="match status" value="1"/>
</dbReference>
<dbReference type="SUPFAM" id="SSF53448">
    <property type="entry name" value="Nucleotide-diphospho-sugar transferases"/>
    <property type="match status" value="1"/>
</dbReference>
<accession>A0A317DI20</accession>
<dbReference type="PANTHER" id="PTHR43685:SF5">
    <property type="entry name" value="GLYCOSYLTRANSFERASE EPSE-RELATED"/>
    <property type="match status" value="1"/>
</dbReference>
<gene>
    <name evidence="5" type="ORF">DKT69_17080</name>
</gene>
<protein>
    <recommendedName>
        <fullName evidence="4">Glycosyltransferase 2-like domain-containing protein</fullName>
    </recommendedName>
</protein>
<dbReference type="Pfam" id="PF00535">
    <property type="entry name" value="Glycos_transf_2"/>
    <property type="match status" value="1"/>
</dbReference>
<keyword evidence="2" id="KW-0328">Glycosyltransferase</keyword>
<evidence type="ECO:0000313" key="6">
    <source>
        <dbReference type="Proteomes" id="UP000246050"/>
    </source>
</evidence>
<comment type="similarity">
    <text evidence="1">Belongs to the glycosyltransferase 2 family.</text>
</comment>
<comment type="caution">
    <text evidence="5">The sequence shown here is derived from an EMBL/GenBank/DDBJ whole genome shotgun (WGS) entry which is preliminary data.</text>
</comment>